<dbReference type="InterPro" id="IPR038765">
    <property type="entry name" value="Papain-like_cys_pep_sf"/>
</dbReference>
<feature type="region of interest" description="Disordered" evidence="7">
    <location>
        <begin position="709"/>
        <end position="746"/>
    </location>
</feature>
<feature type="region of interest" description="Disordered" evidence="7">
    <location>
        <begin position="292"/>
        <end position="316"/>
    </location>
</feature>
<dbReference type="Pfam" id="PF13446">
    <property type="entry name" value="RPT"/>
    <property type="match status" value="2"/>
</dbReference>
<dbReference type="CDD" id="cd02666">
    <property type="entry name" value="Peptidase_C19J"/>
    <property type="match status" value="1"/>
</dbReference>
<protein>
    <recommendedName>
        <fullName evidence="2">ubiquitinyl hydrolase 1</fullName>
        <ecNumber evidence="2">3.4.19.12</ecNumber>
    </recommendedName>
</protein>
<dbReference type="InterPro" id="IPR025305">
    <property type="entry name" value="UCH_repeat_domain"/>
</dbReference>
<name>A0A0A2VBQ8_BEABA</name>
<comment type="catalytic activity">
    <reaction evidence="1">
        <text>Thiol-dependent hydrolysis of ester, thioester, amide, peptide and isopeptide bonds formed by the C-terminal Gly of ubiquitin (a 76-residue protein attached to proteins as an intracellular targeting signal).</text>
        <dbReference type="EC" id="3.4.19.12"/>
    </reaction>
</comment>
<evidence type="ECO:0000256" key="2">
    <source>
        <dbReference type="ARBA" id="ARBA00012759"/>
    </source>
</evidence>
<evidence type="ECO:0000256" key="3">
    <source>
        <dbReference type="ARBA" id="ARBA00022670"/>
    </source>
</evidence>
<dbReference type="GO" id="GO:0061136">
    <property type="term" value="P:regulation of proteasomal protein catabolic process"/>
    <property type="evidence" value="ECO:0007669"/>
    <property type="project" value="TreeGrafter"/>
</dbReference>
<feature type="compositionally biased region" description="Pro residues" evidence="7">
    <location>
        <begin position="1221"/>
        <end position="1233"/>
    </location>
</feature>
<gene>
    <name evidence="9" type="ORF">BBAD15_g11270</name>
</gene>
<dbReference type="InterPro" id="IPR001394">
    <property type="entry name" value="Peptidase_C19_UCH"/>
</dbReference>
<evidence type="ECO:0000256" key="6">
    <source>
        <dbReference type="ARBA" id="ARBA00022807"/>
    </source>
</evidence>
<accession>A0A0A2VBQ8</accession>
<reference evidence="9 10" key="1">
    <citation type="submission" date="2012-10" db="EMBL/GenBank/DDBJ databases">
        <title>Genome sequencing and analysis of entomopathogenic fungi Beauveria bassiana D1-5.</title>
        <authorList>
            <person name="Li Q."/>
            <person name="Wang L."/>
            <person name="Zhang Z."/>
            <person name="Wang Q."/>
            <person name="Ren J."/>
            <person name="Wang M."/>
            <person name="Xu W."/>
            <person name="Wang J."/>
            <person name="Lu Y."/>
            <person name="Du Q."/>
            <person name="Sun Z."/>
        </authorList>
    </citation>
    <scope>NUCLEOTIDE SEQUENCE [LARGE SCALE GENOMIC DNA]</scope>
    <source>
        <strain evidence="9 10">D1-5</strain>
    </source>
</reference>
<evidence type="ECO:0000256" key="4">
    <source>
        <dbReference type="ARBA" id="ARBA00022786"/>
    </source>
</evidence>
<dbReference type="HOGENOM" id="CLU_003155_0_1_1"/>
<dbReference type="STRING" id="1245745.A0A0A2VBQ8"/>
<dbReference type="SUPFAM" id="SSF54001">
    <property type="entry name" value="Cysteine proteinases"/>
    <property type="match status" value="1"/>
</dbReference>
<keyword evidence="4" id="KW-0833">Ubl conjugation pathway</keyword>
<sequence length="1579" mass="171228">MAHFDLAEDGGAGSYYAALPGTSGAGFVQHNTLPIKAKFFASRKEVAGCHPSRWIYELIHNRFTVCDLFDRARAQNAEFDSPYAWDHPHKLVINGKQSYSTGSEHVLSSICLDCHFHFVFKMAWDEEHTPSLCHHSQTAWPLPDNMFPWHHLAWAGSASPGNIASDHCRYNPILAREYFICSAAPCTFQMTLEISEPRMHSKWVTLLLDHEAIRKQLDAAKEQDPARYEGATDEWAYQAPLNLNTYLKNQLESTAETVRSISKRSKRFSVLFGPRCFSIFRELEFEEKIEDSSGIDEGSFTPRPAAPPGGPSGTTEMNTYRAYLEDVRAEVQCLIHKAGQAVEKPTFCTPMLHGVLQCAEVKVVESNALVGTDRYRLLGVLPTQGREIIVNAYKRQWDLLPSSRKELIDALLNVANDAQDDLLIEYAVTQSSVYESQPRQQAVTDDGGTVSQSMSYFGLAPPNNYPAEAIIRAFRKKLVDDPAEAGTTRALLMMIASESQDDHYQADLLMEADQKMSLETAKYVIGLNDTSNIISDAVPATRGKLQQCKKADEKKLYLDALDSIAEHTGSLSLKQAALELLHDSNTSTTVCSAGSGAPVDLSLPVGLDNIGNTCYLNSLLQYLFTVKPVRDVVFNYDDIKLGLSEDAIENRRIGGNKMQMDRGEAVVADAFAQELAALFETLQRSEKTATRPSQRLANAVLLSTHTLLNSEKTNDRQSSPLPPPLPSRPPPEPIALSGEGSSDVDMLNLDNQRTAPLDTASLSSTKTLVEHEEASCGPSDGCVEEISGPNGHTIPPATNTSSGEDAVMVDGATLPTNPSEITQVQKPPPALDRITTDVEMVDPDASGTIDHKVLGALEHQKRSSGTDQQDVEEVMGSIINRLQAAIRPSSVDDKTGIQLESLMETFFVTTVNYTKKFDETKYQHEVSFDRSITAFPAENGPCTLYDALGKNFDQQILEESKLSRYTTIRTLPPILHVLIQRTQSNGSKNGNPVIIPETLWLDRFMDTDHDSPAFQRRVEDWIMAKRVADIKADQAKLEANPSYLRALEHYSAVKPVALGQPENEDDAPTEVETFDFDGPVENDFLLISPPKSAAHEHVEAPIPKVTGVYETYRQVTQMMEDELARCESTIAAHHEEMRETPYRLHAVICHRGQLMSGHYWVWIRDFEDDVWRWYNDADVKENKRTEEVLRTLSTSGEPYYLCYVRDADKDKYVNVPKREQPPQPEPEPEPVPELVPELSPDCVPETEATSAGSITPAAGESMEPAAAQTEKLVDDTGLVTVLGSHDTLVHFILLIGPRPGHSLQGSADGDGSALTDLLREADGLAESALAGGRQDVCAIALVLGNDFYETVGDAEKVGFGGGDAAAGQDEVTGAAEADKARQAVGAAGAGDDAEARLGQADGGVGGKYAKVRRKCELEAAAEGDGRDGGDGGDGEVGEGGERGAEIWDVEKVIGWNALLLFLGEAAPLLEVSAGAKARVDGAGNNERPGRAALSRACDGQLLAAGAVLRVNGVDFGAQGGEEALGDGVAGGGAVQLEDADVAGGAGGDVGDADEGFRLGRVEAQRGVAAGAGADGGTDE</sequence>
<dbReference type="PANTHER" id="PTHR43982:SF6">
    <property type="entry name" value="UBIQUITIN CARBOXYL-TERMINAL HYDROLASE 2-RELATED"/>
    <property type="match status" value="1"/>
</dbReference>
<feature type="region of interest" description="Disordered" evidence="7">
    <location>
        <begin position="1215"/>
        <end position="1266"/>
    </location>
</feature>
<dbReference type="GO" id="GO:0043161">
    <property type="term" value="P:proteasome-mediated ubiquitin-dependent protein catabolic process"/>
    <property type="evidence" value="ECO:0007669"/>
    <property type="project" value="InterPro"/>
</dbReference>
<organism evidence="9 10">
    <name type="scientific">Beauveria bassiana D1-5</name>
    <dbReference type="NCBI Taxonomy" id="1245745"/>
    <lineage>
        <taxon>Eukaryota</taxon>
        <taxon>Fungi</taxon>
        <taxon>Dikarya</taxon>
        <taxon>Ascomycota</taxon>
        <taxon>Pezizomycotina</taxon>
        <taxon>Sordariomycetes</taxon>
        <taxon>Hypocreomycetidae</taxon>
        <taxon>Hypocreales</taxon>
        <taxon>Cordycipitaceae</taxon>
        <taxon>Beauveria</taxon>
    </lineage>
</organism>
<keyword evidence="6" id="KW-0788">Thiol protease</keyword>
<dbReference type="EC" id="3.4.19.12" evidence="2"/>
<evidence type="ECO:0000256" key="1">
    <source>
        <dbReference type="ARBA" id="ARBA00000707"/>
    </source>
</evidence>
<dbReference type="OrthoDB" id="2420415at2759"/>
<dbReference type="GO" id="GO:0070628">
    <property type="term" value="F:proteasome binding"/>
    <property type="evidence" value="ECO:0007669"/>
    <property type="project" value="TreeGrafter"/>
</dbReference>
<evidence type="ECO:0000256" key="5">
    <source>
        <dbReference type="ARBA" id="ARBA00022801"/>
    </source>
</evidence>
<dbReference type="EMBL" id="ANFO01001213">
    <property type="protein sequence ID" value="KGQ03515.1"/>
    <property type="molecule type" value="Genomic_DNA"/>
</dbReference>
<dbReference type="InterPro" id="IPR028889">
    <property type="entry name" value="USP"/>
</dbReference>
<keyword evidence="3" id="KW-0645">Protease</keyword>
<dbReference type="PANTHER" id="PTHR43982">
    <property type="entry name" value="UBIQUITIN CARBOXYL-TERMINAL HYDROLASE"/>
    <property type="match status" value="1"/>
</dbReference>
<dbReference type="GO" id="GO:0016579">
    <property type="term" value="P:protein deubiquitination"/>
    <property type="evidence" value="ECO:0007669"/>
    <property type="project" value="InterPro"/>
</dbReference>
<dbReference type="PROSITE" id="PS50235">
    <property type="entry name" value="USP_3"/>
    <property type="match status" value="1"/>
</dbReference>
<dbReference type="Gene3D" id="3.90.70.10">
    <property type="entry name" value="Cysteine proteinases"/>
    <property type="match status" value="2"/>
</dbReference>
<dbReference type="eggNOG" id="KOG1863">
    <property type="taxonomic scope" value="Eukaryota"/>
</dbReference>
<keyword evidence="5 9" id="KW-0378">Hydrolase</keyword>
<evidence type="ECO:0000313" key="9">
    <source>
        <dbReference type="EMBL" id="KGQ03515.1"/>
    </source>
</evidence>
<evidence type="ECO:0000259" key="8">
    <source>
        <dbReference type="PROSITE" id="PS50235"/>
    </source>
</evidence>
<proteinExistence type="predicted"/>
<dbReference type="GO" id="GO:0004843">
    <property type="term" value="F:cysteine-type deubiquitinase activity"/>
    <property type="evidence" value="ECO:0007669"/>
    <property type="project" value="UniProtKB-EC"/>
</dbReference>
<dbReference type="PROSITE" id="PS00972">
    <property type="entry name" value="USP_1"/>
    <property type="match status" value="1"/>
</dbReference>
<feature type="compositionally biased region" description="Pro residues" evidence="7">
    <location>
        <begin position="720"/>
        <end position="733"/>
    </location>
</feature>
<dbReference type="Pfam" id="PF00443">
    <property type="entry name" value="UCH"/>
    <property type="match status" value="1"/>
</dbReference>
<dbReference type="InterPro" id="IPR044635">
    <property type="entry name" value="UBP14-like"/>
</dbReference>
<dbReference type="PROSITE" id="PS00973">
    <property type="entry name" value="USP_2"/>
    <property type="match status" value="1"/>
</dbReference>
<evidence type="ECO:0000256" key="7">
    <source>
        <dbReference type="SAM" id="MobiDB-lite"/>
    </source>
</evidence>
<dbReference type="Proteomes" id="UP000030106">
    <property type="component" value="Unassembled WGS sequence"/>
</dbReference>
<comment type="caution">
    <text evidence="9">The sequence shown here is derived from an EMBL/GenBank/DDBJ whole genome shotgun (WGS) entry which is preliminary data.</text>
</comment>
<dbReference type="InterPro" id="IPR018200">
    <property type="entry name" value="USP_CS"/>
</dbReference>
<feature type="domain" description="USP" evidence="8">
    <location>
        <begin position="605"/>
        <end position="1206"/>
    </location>
</feature>
<feature type="region of interest" description="Disordered" evidence="7">
    <location>
        <begin position="1420"/>
        <end position="1440"/>
    </location>
</feature>
<evidence type="ECO:0000313" key="10">
    <source>
        <dbReference type="Proteomes" id="UP000030106"/>
    </source>
</evidence>